<accession>A0A448WEF9</accession>
<gene>
    <name evidence="1" type="ORF">PXEA_LOCUS3209</name>
</gene>
<sequence>MKYLALLVYLHLSATSINKEDLGQAMNRRHSLMKPEALDGKPMFQKAIPLSGIADIAIATPNPEAKEVECCPLEIGDNGVAFPLYTISEQKLADNKDMR</sequence>
<keyword evidence="2" id="KW-1185">Reference proteome</keyword>
<protein>
    <submittedName>
        <fullName evidence="1">Uncharacterized protein</fullName>
    </submittedName>
</protein>
<reference evidence="1" key="1">
    <citation type="submission" date="2018-11" db="EMBL/GenBank/DDBJ databases">
        <authorList>
            <consortium name="Pathogen Informatics"/>
        </authorList>
    </citation>
    <scope>NUCLEOTIDE SEQUENCE</scope>
</reference>
<proteinExistence type="predicted"/>
<dbReference type="EMBL" id="CAAALY010007203">
    <property type="protein sequence ID" value="VEL09769.1"/>
    <property type="molecule type" value="Genomic_DNA"/>
</dbReference>
<evidence type="ECO:0000313" key="2">
    <source>
        <dbReference type="Proteomes" id="UP000784294"/>
    </source>
</evidence>
<dbReference type="AlphaFoldDB" id="A0A448WEF9"/>
<dbReference type="Proteomes" id="UP000784294">
    <property type="component" value="Unassembled WGS sequence"/>
</dbReference>
<organism evidence="1 2">
    <name type="scientific">Protopolystoma xenopodis</name>
    <dbReference type="NCBI Taxonomy" id="117903"/>
    <lineage>
        <taxon>Eukaryota</taxon>
        <taxon>Metazoa</taxon>
        <taxon>Spiralia</taxon>
        <taxon>Lophotrochozoa</taxon>
        <taxon>Platyhelminthes</taxon>
        <taxon>Monogenea</taxon>
        <taxon>Polyopisthocotylea</taxon>
        <taxon>Polystomatidea</taxon>
        <taxon>Polystomatidae</taxon>
        <taxon>Protopolystoma</taxon>
    </lineage>
</organism>
<comment type="caution">
    <text evidence="1">The sequence shown here is derived from an EMBL/GenBank/DDBJ whole genome shotgun (WGS) entry which is preliminary data.</text>
</comment>
<evidence type="ECO:0000313" key="1">
    <source>
        <dbReference type="EMBL" id="VEL09769.1"/>
    </source>
</evidence>
<name>A0A448WEF9_9PLAT</name>